<sequence length="249" mass="27500">ALMLGIEQEVAKYSLLSPATRDAMMNAARTSEYFNDSATQRRSQEALAALKMQKQAIENLGFSLMSVFGEDAVGLIQEVTKSVNETATTIKAARQRIREALGDDGKRYDTFMGAMTHGKLGDAGYRPGEEAGTDLWYARADMHKKFKTQMGMWTGGRVPGDPGVETNEDLWPNHLKAFRTRRQQEAQGLRESPIMSNTMALQVNTEAMNRLSGIIGGGRRTREALPDNLRGQFLHQAMMTGQLRLGALG</sequence>
<dbReference type="AlphaFoldDB" id="A0A7W9SXP4"/>
<evidence type="ECO:0000313" key="2">
    <source>
        <dbReference type="Proteomes" id="UP000520814"/>
    </source>
</evidence>
<accession>A0A7W9SXP4</accession>
<reference evidence="1 2" key="1">
    <citation type="submission" date="2020-08" db="EMBL/GenBank/DDBJ databases">
        <title>Genomic Encyclopedia of Type Strains, Phase IV (KMG-IV): sequencing the most valuable type-strain genomes for metagenomic binning, comparative biology and taxonomic classification.</title>
        <authorList>
            <person name="Goeker M."/>
        </authorList>
    </citation>
    <scope>NUCLEOTIDE SEQUENCE [LARGE SCALE GENOMIC DNA]</scope>
    <source>
        <strain evidence="1 2">DSM 23562</strain>
    </source>
</reference>
<protein>
    <submittedName>
        <fullName evidence="1">Uncharacterized protein</fullName>
    </submittedName>
</protein>
<dbReference type="Proteomes" id="UP000520814">
    <property type="component" value="Unassembled WGS sequence"/>
</dbReference>
<dbReference type="RefSeq" id="WP_184204211.1">
    <property type="nucleotide sequence ID" value="NZ_JACHGW010000015.1"/>
</dbReference>
<gene>
    <name evidence="1" type="ORF">HNQ39_005976</name>
</gene>
<proteinExistence type="predicted"/>
<name>A0A7W9SXP4_ARMRO</name>
<comment type="caution">
    <text evidence="1">The sequence shown here is derived from an EMBL/GenBank/DDBJ whole genome shotgun (WGS) entry which is preliminary data.</text>
</comment>
<feature type="non-terminal residue" evidence="1">
    <location>
        <position position="1"/>
    </location>
</feature>
<keyword evidence="2" id="KW-1185">Reference proteome</keyword>
<evidence type="ECO:0000313" key="1">
    <source>
        <dbReference type="EMBL" id="MBB6054129.1"/>
    </source>
</evidence>
<dbReference type="EMBL" id="JACHGW010000015">
    <property type="protein sequence ID" value="MBB6054129.1"/>
    <property type="molecule type" value="Genomic_DNA"/>
</dbReference>
<organism evidence="1 2">
    <name type="scientific">Armatimonas rosea</name>
    <dbReference type="NCBI Taxonomy" id="685828"/>
    <lineage>
        <taxon>Bacteria</taxon>
        <taxon>Bacillati</taxon>
        <taxon>Armatimonadota</taxon>
        <taxon>Armatimonadia</taxon>
        <taxon>Armatimonadales</taxon>
        <taxon>Armatimonadaceae</taxon>
        <taxon>Armatimonas</taxon>
    </lineage>
</organism>